<comment type="subunit">
    <text evidence="3">Homodimer.</text>
</comment>
<evidence type="ECO:0000313" key="6">
    <source>
        <dbReference type="EMBL" id="MFC7405165.1"/>
    </source>
</evidence>
<comment type="pathway">
    <text evidence="3">Amino-sugar metabolism; N-acetylmuramate degradation.</text>
</comment>
<dbReference type="InterPro" id="IPR046348">
    <property type="entry name" value="SIS_dom_sf"/>
</dbReference>
<dbReference type="PANTHER" id="PTHR10088">
    <property type="entry name" value="GLUCOKINASE REGULATORY PROTEIN"/>
    <property type="match status" value="1"/>
</dbReference>
<comment type="catalytic activity">
    <reaction evidence="3">
        <text>N-acetyl-D-muramate 6-phosphate + H2O = N-acetyl-D-glucosamine 6-phosphate + (R)-lactate</text>
        <dbReference type="Rhea" id="RHEA:26410"/>
        <dbReference type="ChEBI" id="CHEBI:15377"/>
        <dbReference type="ChEBI" id="CHEBI:16004"/>
        <dbReference type="ChEBI" id="CHEBI:57513"/>
        <dbReference type="ChEBI" id="CHEBI:58722"/>
        <dbReference type="EC" id="4.2.1.126"/>
    </reaction>
</comment>
<evidence type="ECO:0000256" key="4">
    <source>
        <dbReference type="SAM" id="MobiDB-lite"/>
    </source>
</evidence>
<evidence type="ECO:0000256" key="1">
    <source>
        <dbReference type="ARBA" id="ARBA00023239"/>
    </source>
</evidence>
<dbReference type="Gene3D" id="3.40.50.10490">
    <property type="entry name" value="Glucose-6-phosphate isomerase like protein, domain 1"/>
    <property type="match status" value="1"/>
</dbReference>
<dbReference type="InterPro" id="IPR001347">
    <property type="entry name" value="SIS_dom"/>
</dbReference>
<dbReference type="CDD" id="cd05007">
    <property type="entry name" value="SIS_Etherase"/>
    <property type="match status" value="1"/>
</dbReference>
<dbReference type="InterPro" id="IPR005488">
    <property type="entry name" value="Etherase_MurQ"/>
</dbReference>
<dbReference type="PROSITE" id="PS51464">
    <property type="entry name" value="SIS"/>
    <property type="match status" value="1"/>
</dbReference>
<evidence type="ECO:0000313" key="7">
    <source>
        <dbReference type="Proteomes" id="UP001596455"/>
    </source>
</evidence>
<comment type="function">
    <text evidence="3">Specifically catalyzes the cleavage of the D-lactyl ether substituent of MurNAc 6-phosphate, producing GlcNAc 6-phosphate and D-lactate.</text>
</comment>
<dbReference type="InterPro" id="IPR040190">
    <property type="entry name" value="MURQ/GCKR"/>
</dbReference>
<dbReference type="SUPFAM" id="SSF53697">
    <property type="entry name" value="SIS domain"/>
    <property type="match status" value="1"/>
</dbReference>
<comment type="similarity">
    <text evidence="3">Belongs to the GCKR-like family. MurNAc-6-P etherase subfamily.</text>
</comment>
<protein>
    <recommendedName>
        <fullName evidence="3">N-acetylmuramic acid 6-phosphate etherase</fullName>
        <shortName evidence="3">MurNAc-6-P etherase</shortName>
        <ecNumber evidence="3">4.2.1.126</ecNumber>
    </recommendedName>
    <alternativeName>
        <fullName evidence="3">N-acetylmuramic acid 6-phosphate hydrolase</fullName>
    </alternativeName>
    <alternativeName>
        <fullName evidence="3">N-acetylmuramic acid 6-phosphate lyase</fullName>
    </alternativeName>
</protein>
<accession>A0ABW2QC23</accession>
<reference evidence="7" key="1">
    <citation type="journal article" date="2019" name="Int. J. Syst. Evol. Microbiol.">
        <title>The Global Catalogue of Microorganisms (GCM) 10K type strain sequencing project: providing services to taxonomists for standard genome sequencing and annotation.</title>
        <authorList>
            <consortium name="The Broad Institute Genomics Platform"/>
            <consortium name="The Broad Institute Genome Sequencing Center for Infectious Disease"/>
            <person name="Wu L."/>
            <person name="Ma J."/>
        </authorList>
    </citation>
    <scope>NUCLEOTIDE SEQUENCE [LARGE SCALE GENOMIC DNA]</scope>
    <source>
        <strain evidence="7">JCM 1490</strain>
    </source>
</reference>
<name>A0ABW2QC23_9MICO</name>
<organism evidence="6 7">
    <name type="scientific">Georgenia alba</name>
    <dbReference type="NCBI Taxonomy" id="2233858"/>
    <lineage>
        <taxon>Bacteria</taxon>
        <taxon>Bacillati</taxon>
        <taxon>Actinomycetota</taxon>
        <taxon>Actinomycetes</taxon>
        <taxon>Micrococcales</taxon>
        <taxon>Bogoriellaceae</taxon>
        <taxon>Georgenia</taxon>
    </lineage>
</organism>
<dbReference type="HAMAP" id="MF_00068">
    <property type="entry name" value="MurQ"/>
    <property type="match status" value="1"/>
</dbReference>
<dbReference type="EC" id="4.2.1.126" evidence="3"/>
<dbReference type="NCBIfam" id="NF009222">
    <property type="entry name" value="PRK12570.1"/>
    <property type="match status" value="1"/>
</dbReference>
<dbReference type="PANTHER" id="PTHR10088:SF4">
    <property type="entry name" value="GLUCOKINASE REGULATORY PROTEIN"/>
    <property type="match status" value="1"/>
</dbReference>
<keyword evidence="2 3" id="KW-0119">Carbohydrate metabolism</keyword>
<dbReference type="NCBIfam" id="NF003915">
    <property type="entry name" value="PRK05441.1"/>
    <property type="match status" value="1"/>
</dbReference>
<dbReference type="EMBL" id="JBHTCQ010000001">
    <property type="protein sequence ID" value="MFC7405165.1"/>
    <property type="molecule type" value="Genomic_DNA"/>
</dbReference>
<dbReference type="Pfam" id="PF22645">
    <property type="entry name" value="GKRP_SIS_N"/>
    <property type="match status" value="1"/>
</dbReference>
<dbReference type="RefSeq" id="WP_382393247.1">
    <property type="nucleotide sequence ID" value="NZ_JBHTCQ010000001.1"/>
</dbReference>
<sequence length="323" mass="32941">MADDWREALALSSPTEERNPRTAEIDRLPADELVRLVLAEDRGVVAAVEAAADALAALVDHAVEALTAGRRIHYVGSGTSGRLGVLDAAELLPTYGVGEESVVAHLAGGPGAMLHAVEGAEDDDAAGYRLGGAFAAGDVVVGLAASGRTPYVGGALRAGRDRGAVTALVSTNPSAPLAAEVDVAVLLDTGPEVITGSTRMRSATAQKIALNAFSTALMVRMGRTYSNVMIEVQATNAKLRARAVRMLVQVTGQGPERCAEVLADADGEIRTALVALLAGRDVVRAREALRDTPADPARVADPGGVRSAVAALAGDGSDTASPA</sequence>
<comment type="caution">
    <text evidence="6">The sequence shown here is derived from an EMBL/GenBank/DDBJ whole genome shotgun (WGS) entry which is preliminary data.</text>
</comment>
<keyword evidence="7" id="KW-1185">Reference proteome</keyword>
<dbReference type="Proteomes" id="UP001596455">
    <property type="component" value="Unassembled WGS sequence"/>
</dbReference>
<feature type="active site" description="Proton donor" evidence="3">
    <location>
        <position position="90"/>
    </location>
</feature>
<evidence type="ECO:0000256" key="3">
    <source>
        <dbReference type="HAMAP-Rule" id="MF_00068"/>
    </source>
</evidence>
<feature type="domain" description="SIS" evidence="5">
    <location>
        <begin position="62"/>
        <end position="223"/>
    </location>
</feature>
<evidence type="ECO:0000256" key="2">
    <source>
        <dbReference type="ARBA" id="ARBA00023277"/>
    </source>
</evidence>
<dbReference type="Gene3D" id="1.10.8.1080">
    <property type="match status" value="1"/>
</dbReference>
<keyword evidence="1 3" id="KW-0456">Lyase</keyword>
<evidence type="ECO:0000259" key="5">
    <source>
        <dbReference type="PROSITE" id="PS51464"/>
    </source>
</evidence>
<feature type="region of interest" description="Disordered" evidence="4">
    <location>
        <begin position="1"/>
        <end position="21"/>
    </location>
</feature>
<comment type="miscellaneous">
    <text evidence="3">A lyase-type mechanism (elimination/hydration) is suggested for the cleavage of the lactyl ether bond of MurNAc 6-phosphate, with the formation of an alpha,beta-unsaturated aldehyde intermediate with (E)-stereochemistry, followed by the syn addition of water to give product.</text>
</comment>
<proteinExistence type="inferred from homology"/>
<gene>
    <name evidence="3" type="primary">murQ</name>
    <name evidence="6" type="ORF">ACFQQL_08600</name>
</gene>
<feature type="active site" evidence="3">
    <location>
        <position position="121"/>
    </location>
</feature>